<reference evidence="3" key="3">
    <citation type="submission" date="2015-04" db="UniProtKB">
        <authorList>
            <consortium name="EnsemblPlants"/>
        </authorList>
    </citation>
    <scope>IDENTIFICATION</scope>
    <source>
        <strain evidence="3">cv. Jemalong A17</strain>
    </source>
</reference>
<dbReference type="Proteomes" id="UP000002051">
    <property type="component" value="Chromosome 6"/>
</dbReference>
<organism evidence="2 4">
    <name type="scientific">Medicago truncatula</name>
    <name type="common">Barrel medic</name>
    <name type="synonym">Medicago tribuloides</name>
    <dbReference type="NCBI Taxonomy" id="3880"/>
    <lineage>
        <taxon>Eukaryota</taxon>
        <taxon>Viridiplantae</taxon>
        <taxon>Streptophyta</taxon>
        <taxon>Embryophyta</taxon>
        <taxon>Tracheophyta</taxon>
        <taxon>Spermatophyta</taxon>
        <taxon>Magnoliopsida</taxon>
        <taxon>eudicotyledons</taxon>
        <taxon>Gunneridae</taxon>
        <taxon>Pentapetalae</taxon>
        <taxon>rosids</taxon>
        <taxon>fabids</taxon>
        <taxon>Fabales</taxon>
        <taxon>Fabaceae</taxon>
        <taxon>Papilionoideae</taxon>
        <taxon>50 kb inversion clade</taxon>
        <taxon>NPAAA clade</taxon>
        <taxon>Hologalegina</taxon>
        <taxon>IRL clade</taxon>
        <taxon>Trifolieae</taxon>
        <taxon>Medicago</taxon>
    </lineage>
</organism>
<keyword evidence="1" id="KW-0732">Signal</keyword>
<dbReference type="HOGENOM" id="CLU_2416650_0_0_1"/>
<reference evidence="2 4" key="2">
    <citation type="journal article" date="2014" name="BMC Genomics">
        <title>An improved genome release (version Mt4.0) for the model legume Medicago truncatula.</title>
        <authorList>
            <person name="Tang H."/>
            <person name="Krishnakumar V."/>
            <person name="Bidwell S."/>
            <person name="Rosen B."/>
            <person name="Chan A."/>
            <person name="Zhou S."/>
            <person name="Gentzbittel L."/>
            <person name="Childs K.L."/>
            <person name="Yandell M."/>
            <person name="Gundlach H."/>
            <person name="Mayer K.F."/>
            <person name="Schwartz D.C."/>
            <person name="Town C.D."/>
        </authorList>
    </citation>
    <scope>GENOME REANNOTATION</scope>
    <source>
        <strain evidence="3 4">cv. Jemalong A17</strain>
    </source>
</reference>
<dbReference type="AlphaFoldDB" id="G7KI81"/>
<feature type="chain" id="PRO_5014573649" evidence="1">
    <location>
        <begin position="19"/>
        <end position="92"/>
    </location>
</feature>
<dbReference type="PaxDb" id="3880-AES74482"/>
<keyword evidence="2" id="KW-0812">Transmembrane</keyword>
<dbReference type="EnsemblPlants" id="AES74482">
    <property type="protein sequence ID" value="AES74482"/>
    <property type="gene ID" value="MTR_6g006790"/>
</dbReference>
<sequence length="92" mass="10519">MFDETLALACWLFGAALAGLACELPRCRKGVHMLMQVELHQIANKQRLQLHHMLPDKKKEGDQEFQGSTNYQVSKTTLILLMFLFPTLPLSY</sequence>
<proteinExistence type="predicted"/>
<reference evidence="2 4" key="1">
    <citation type="journal article" date="2011" name="Nature">
        <title>The Medicago genome provides insight into the evolution of rhizobial symbioses.</title>
        <authorList>
            <person name="Young N.D."/>
            <person name="Debelle F."/>
            <person name="Oldroyd G.E."/>
            <person name="Geurts R."/>
            <person name="Cannon S.B."/>
            <person name="Udvardi M.K."/>
            <person name="Benedito V.A."/>
            <person name="Mayer K.F."/>
            <person name="Gouzy J."/>
            <person name="Schoof H."/>
            <person name="Van de Peer Y."/>
            <person name="Proost S."/>
            <person name="Cook D.R."/>
            <person name="Meyers B.C."/>
            <person name="Spannagl M."/>
            <person name="Cheung F."/>
            <person name="De Mita S."/>
            <person name="Krishnakumar V."/>
            <person name="Gundlach H."/>
            <person name="Zhou S."/>
            <person name="Mudge J."/>
            <person name="Bharti A.K."/>
            <person name="Murray J.D."/>
            <person name="Naoumkina M.A."/>
            <person name="Rosen B."/>
            <person name="Silverstein K.A."/>
            <person name="Tang H."/>
            <person name="Rombauts S."/>
            <person name="Zhao P.X."/>
            <person name="Zhou P."/>
            <person name="Barbe V."/>
            <person name="Bardou P."/>
            <person name="Bechner M."/>
            <person name="Bellec A."/>
            <person name="Berger A."/>
            <person name="Berges H."/>
            <person name="Bidwell S."/>
            <person name="Bisseling T."/>
            <person name="Choisne N."/>
            <person name="Couloux A."/>
            <person name="Denny R."/>
            <person name="Deshpande S."/>
            <person name="Dai X."/>
            <person name="Doyle J.J."/>
            <person name="Dudez A.M."/>
            <person name="Farmer A.D."/>
            <person name="Fouteau S."/>
            <person name="Franken C."/>
            <person name="Gibelin C."/>
            <person name="Gish J."/>
            <person name="Goldstein S."/>
            <person name="Gonzalez A.J."/>
            <person name="Green P.J."/>
            <person name="Hallab A."/>
            <person name="Hartog M."/>
            <person name="Hua A."/>
            <person name="Humphray S.J."/>
            <person name="Jeong D.H."/>
            <person name="Jing Y."/>
            <person name="Jocker A."/>
            <person name="Kenton S.M."/>
            <person name="Kim D.J."/>
            <person name="Klee K."/>
            <person name="Lai H."/>
            <person name="Lang C."/>
            <person name="Lin S."/>
            <person name="Macmil S.L."/>
            <person name="Magdelenat G."/>
            <person name="Matthews L."/>
            <person name="McCorrison J."/>
            <person name="Monaghan E.L."/>
            <person name="Mun J.H."/>
            <person name="Najar F.Z."/>
            <person name="Nicholson C."/>
            <person name="Noirot C."/>
            <person name="O'Bleness M."/>
            <person name="Paule C.R."/>
            <person name="Poulain J."/>
            <person name="Prion F."/>
            <person name="Qin B."/>
            <person name="Qu C."/>
            <person name="Retzel E.F."/>
            <person name="Riddle C."/>
            <person name="Sallet E."/>
            <person name="Samain S."/>
            <person name="Samson N."/>
            <person name="Sanders I."/>
            <person name="Saurat O."/>
            <person name="Scarpelli C."/>
            <person name="Schiex T."/>
            <person name="Segurens B."/>
            <person name="Severin A.J."/>
            <person name="Sherrier D.J."/>
            <person name="Shi R."/>
            <person name="Sims S."/>
            <person name="Singer S.R."/>
            <person name="Sinharoy S."/>
            <person name="Sterck L."/>
            <person name="Viollet A."/>
            <person name="Wang B.B."/>
            <person name="Wang K."/>
            <person name="Wang M."/>
            <person name="Wang X."/>
            <person name="Warfsmann J."/>
            <person name="Weissenbach J."/>
            <person name="White D.D."/>
            <person name="White J.D."/>
            <person name="Wiley G.B."/>
            <person name="Wincker P."/>
            <person name="Xing Y."/>
            <person name="Yang L."/>
            <person name="Yao Z."/>
            <person name="Ying F."/>
            <person name="Zhai J."/>
            <person name="Zhou L."/>
            <person name="Zuber A."/>
            <person name="Denarie J."/>
            <person name="Dixon R.A."/>
            <person name="May G.D."/>
            <person name="Schwartz D.C."/>
            <person name="Rogers J."/>
            <person name="Quetier F."/>
            <person name="Town C.D."/>
            <person name="Roe B.A."/>
        </authorList>
    </citation>
    <scope>NUCLEOTIDE SEQUENCE [LARGE SCALE GENOMIC DNA]</scope>
    <source>
        <strain evidence="2">A17</strain>
        <strain evidence="3 4">cv. Jemalong A17</strain>
    </source>
</reference>
<accession>G7KI81</accession>
<feature type="signal peptide" evidence="1">
    <location>
        <begin position="1"/>
        <end position="18"/>
    </location>
</feature>
<evidence type="ECO:0000313" key="2">
    <source>
        <dbReference type="EMBL" id="AES74482.1"/>
    </source>
</evidence>
<keyword evidence="2" id="KW-0472">Membrane</keyword>
<gene>
    <name evidence="2" type="ordered locus">MTR_6g006790</name>
</gene>
<evidence type="ECO:0000313" key="4">
    <source>
        <dbReference type="Proteomes" id="UP000002051"/>
    </source>
</evidence>
<name>G7KI81_MEDTR</name>
<dbReference type="EMBL" id="CM001222">
    <property type="protein sequence ID" value="AES74482.1"/>
    <property type="molecule type" value="Genomic_DNA"/>
</dbReference>
<keyword evidence="4" id="KW-1185">Reference proteome</keyword>
<evidence type="ECO:0000313" key="3">
    <source>
        <dbReference type="EnsemblPlants" id="AES74482"/>
    </source>
</evidence>
<protein>
    <submittedName>
        <fullName evidence="2">Transmembrane protein, putative</fullName>
    </submittedName>
</protein>
<evidence type="ECO:0000256" key="1">
    <source>
        <dbReference type="SAM" id="SignalP"/>
    </source>
</evidence>